<proteinExistence type="predicted"/>
<name>A0ABS0TYL6_SERPR</name>
<gene>
    <name evidence="1" type="ORF">JEQ07_24110</name>
</gene>
<keyword evidence="2" id="KW-1185">Reference proteome</keyword>
<evidence type="ECO:0000313" key="2">
    <source>
        <dbReference type="Proteomes" id="UP000639004"/>
    </source>
</evidence>
<sequence>MSFTRLTLTHSVTGERFTFARFELPEHLPFGGEQALVVHRLVGGVKHIDALGPNPTPLTWSGFFVGNNGLSRALYLDGVRKSGVPVTVTWSELSVQAVIKSLAFDFLMPYRIAYQITLEVVQDLTTPVEVIATPSLDQLVFDDMSACQALVDSLGIPELSDAFNGLVDTVNTINDFSTAVTSEVKGVLYQIHGVQMCANNLLSSATLSIQQLTTLGGVLPNNTLTRNVQNFANQSTAVTQTVSLVALNKTLGRLSLNLGQIATSGKVVTLAGGDLYTLAAQTYGDAMGWASIAQANGLTDPEVSGVADLNIPKVGTTDGVLRG</sequence>
<dbReference type="EMBL" id="JAEHSL010000036">
    <property type="protein sequence ID" value="MBI6183467.1"/>
    <property type="molecule type" value="Genomic_DNA"/>
</dbReference>
<protein>
    <recommendedName>
        <fullName evidence="3">LysM domain-containing protein</fullName>
    </recommendedName>
</protein>
<evidence type="ECO:0008006" key="3">
    <source>
        <dbReference type="Google" id="ProtNLM"/>
    </source>
</evidence>
<comment type="caution">
    <text evidence="1">The sequence shown here is derived from an EMBL/GenBank/DDBJ whole genome shotgun (WGS) entry which is preliminary data.</text>
</comment>
<accession>A0ABS0TYL6</accession>
<reference evidence="1 2" key="1">
    <citation type="submission" date="2020-12" db="EMBL/GenBank/DDBJ databases">
        <title>Enhanced detection system for hospital associated transmission using whole genome sequencing surveillance.</title>
        <authorList>
            <person name="Harrison L.H."/>
            <person name="Van Tyne D."/>
            <person name="Marsh J.W."/>
            <person name="Griffith M.P."/>
            <person name="Snyder D.J."/>
            <person name="Cooper V.S."/>
            <person name="Mustapha M."/>
        </authorList>
    </citation>
    <scope>NUCLEOTIDE SEQUENCE [LARGE SCALE GENOMIC DNA]</scope>
    <source>
        <strain evidence="1 2">SER00238</strain>
    </source>
</reference>
<dbReference type="RefSeq" id="WP_198642658.1">
    <property type="nucleotide sequence ID" value="NZ_JAEHSL010000036.1"/>
</dbReference>
<evidence type="ECO:0000313" key="1">
    <source>
        <dbReference type="EMBL" id="MBI6183467.1"/>
    </source>
</evidence>
<dbReference type="Proteomes" id="UP000639004">
    <property type="component" value="Unassembled WGS sequence"/>
</dbReference>
<organism evidence="1 2">
    <name type="scientific">Serratia proteamaculans</name>
    <dbReference type="NCBI Taxonomy" id="28151"/>
    <lineage>
        <taxon>Bacteria</taxon>
        <taxon>Pseudomonadati</taxon>
        <taxon>Pseudomonadota</taxon>
        <taxon>Gammaproteobacteria</taxon>
        <taxon>Enterobacterales</taxon>
        <taxon>Yersiniaceae</taxon>
        <taxon>Serratia</taxon>
    </lineage>
</organism>